<keyword evidence="1" id="KW-0812">Transmembrane</keyword>
<dbReference type="OrthoDB" id="2145421at2"/>
<dbReference type="AlphaFoldDB" id="A0A3P2RCE5"/>
<dbReference type="Pfam" id="PF18013">
    <property type="entry name" value="Phage_lysozyme2"/>
    <property type="match status" value="1"/>
</dbReference>
<dbReference type="EMBL" id="RHGY01000010">
    <property type="protein sequence ID" value="RRG17446.1"/>
    <property type="molecule type" value="Genomic_DNA"/>
</dbReference>
<name>A0A3P2RCE5_WEIVI</name>
<keyword evidence="1" id="KW-1133">Transmembrane helix</keyword>
<feature type="domain" description="Peptidase C51" evidence="2">
    <location>
        <begin position="252"/>
        <end position="385"/>
    </location>
</feature>
<gene>
    <name evidence="3" type="ORF">D3P96_07790</name>
</gene>
<evidence type="ECO:0000256" key="1">
    <source>
        <dbReference type="SAM" id="Phobius"/>
    </source>
</evidence>
<dbReference type="InterPro" id="IPR023346">
    <property type="entry name" value="Lysozyme-like_dom_sf"/>
</dbReference>
<organism evidence="3 4">
    <name type="scientific">Weissella viridescens</name>
    <name type="common">Lactobacillus viridescens</name>
    <dbReference type="NCBI Taxonomy" id="1629"/>
    <lineage>
        <taxon>Bacteria</taxon>
        <taxon>Bacillati</taxon>
        <taxon>Bacillota</taxon>
        <taxon>Bacilli</taxon>
        <taxon>Lactobacillales</taxon>
        <taxon>Lactobacillaceae</taxon>
        <taxon>Weissella</taxon>
    </lineage>
</organism>
<evidence type="ECO:0000259" key="2">
    <source>
        <dbReference type="PROSITE" id="PS50911"/>
    </source>
</evidence>
<proteinExistence type="predicted"/>
<dbReference type="Proteomes" id="UP000275836">
    <property type="component" value="Unassembled WGS sequence"/>
</dbReference>
<protein>
    <submittedName>
        <fullName evidence="3">CHAP domain-containing protein</fullName>
    </submittedName>
</protein>
<sequence length="387" mass="41505">MWKKVLIPSGVLIGLFLVLSVIILAVVGISNSCKDTVNTETPMLATGGSSGGWKDSGSKVHKNMQYALERFKKMGFSGDQIATVLAIGWKESNFDPTIVNPGGGVVGIFQWGKGGPNGNRYGNTQDTVQSQMDLTERELNGAYKGVQTKLLSAKSMAEAEEAWNVGYEGLPAGDAAQRKSSQIMADAQSIKQTFKLDFAAQKHQSQLSQDAKDNATLNATTTADDAKALGCGTPAPVGGQSSGAPVKEVPAKYKDKIKFDNKRSTTYPDNRYPFGQCTWYVYNRMKQTGHPVPWFSGDGGNGGNWGETGKQHGLKVQPNKPEVGWAVSFKGGQYGALGPYGHIAFVEYVNDDGSFLVSECNVVNGGSGTISFREFKNGNNLTFIQGK</sequence>
<dbReference type="Gene3D" id="3.90.1720.10">
    <property type="entry name" value="endopeptidase domain like (from Nostoc punctiforme)"/>
    <property type="match status" value="1"/>
</dbReference>
<feature type="transmembrane region" description="Helical" evidence="1">
    <location>
        <begin position="12"/>
        <end position="30"/>
    </location>
</feature>
<dbReference type="SUPFAM" id="SSF54001">
    <property type="entry name" value="Cysteine proteinases"/>
    <property type="match status" value="1"/>
</dbReference>
<dbReference type="Pfam" id="PF05257">
    <property type="entry name" value="CHAP"/>
    <property type="match status" value="1"/>
</dbReference>
<evidence type="ECO:0000313" key="3">
    <source>
        <dbReference type="EMBL" id="RRG17446.1"/>
    </source>
</evidence>
<evidence type="ECO:0000313" key="4">
    <source>
        <dbReference type="Proteomes" id="UP000275836"/>
    </source>
</evidence>
<dbReference type="RefSeq" id="WP_124943790.1">
    <property type="nucleotide sequence ID" value="NZ_RHGY01000010.1"/>
</dbReference>
<comment type="caution">
    <text evidence="3">The sequence shown here is derived from an EMBL/GenBank/DDBJ whole genome shotgun (WGS) entry which is preliminary data.</text>
</comment>
<accession>A0A3P2RCE5</accession>
<dbReference type="PROSITE" id="PS50911">
    <property type="entry name" value="CHAP"/>
    <property type="match status" value="1"/>
</dbReference>
<dbReference type="SUPFAM" id="SSF53955">
    <property type="entry name" value="Lysozyme-like"/>
    <property type="match status" value="1"/>
</dbReference>
<dbReference type="InterPro" id="IPR007921">
    <property type="entry name" value="CHAP_dom"/>
</dbReference>
<dbReference type="Gene3D" id="1.10.530.10">
    <property type="match status" value="1"/>
</dbReference>
<reference evidence="3 4" key="1">
    <citation type="submission" date="2018-10" db="EMBL/GenBank/DDBJ databases">
        <title>Draft genome sequence of Weissella viridescens UCO-SMC3.</title>
        <authorList>
            <person name="Garcia-Cancino A."/>
            <person name="Espinoza-Monje M."/>
            <person name="Albarracin L."/>
            <person name="Garcia-Castillo V."/>
            <person name="Campos-Martin J."/>
            <person name="Nakano Y."/>
            <person name="Guitierrez-Zamorano C."/>
            <person name="Ikeda-Ohtsubo W."/>
            <person name="Morita H."/>
            <person name="Kitazawa H."/>
            <person name="Villena J."/>
        </authorList>
    </citation>
    <scope>NUCLEOTIDE SEQUENCE [LARGE SCALE GENOMIC DNA]</scope>
    <source>
        <strain evidence="3 4">UCO-SMC3</strain>
    </source>
</reference>
<dbReference type="InterPro" id="IPR041219">
    <property type="entry name" value="Phage_lysozyme2"/>
</dbReference>
<keyword evidence="1" id="KW-0472">Membrane</keyword>
<dbReference type="InterPro" id="IPR038765">
    <property type="entry name" value="Papain-like_cys_pep_sf"/>
</dbReference>